<organism evidence="1 2">
    <name type="scientific">Trichuris muris</name>
    <name type="common">Mouse whipworm</name>
    <dbReference type="NCBI Taxonomy" id="70415"/>
    <lineage>
        <taxon>Eukaryota</taxon>
        <taxon>Metazoa</taxon>
        <taxon>Ecdysozoa</taxon>
        <taxon>Nematoda</taxon>
        <taxon>Enoplea</taxon>
        <taxon>Dorylaimia</taxon>
        <taxon>Trichinellida</taxon>
        <taxon>Trichuridae</taxon>
        <taxon>Trichuris</taxon>
    </lineage>
</organism>
<dbReference type="AlphaFoldDB" id="A0A5S6QMN2"/>
<dbReference type="Proteomes" id="UP000046395">
    <property type="component" value="Unassembled WGS sequence"/>
</dbReference>
<evidence type="ECO:0000313" key="1">
    <source>
        <dbReference type="Proteomes" id="UP000046395"/>
    </source>
</evidence>
<protein>
    <submittedName>
        <fullName evidence="2">Uncharacterized protein</fullName>
    </submittedName>
</protein>
<keyword evidence="1" id="KW-1185">Reference proteome</keyword>
<sequence length="79" mass="9061">MGSSLSSMVAEIFMEHLEGTQMTSSLQKKGEENILLEHLNNMFLDSIVFTMEKETEGQPPFADVLVMRESQVYRKPTHR</sequence>
<reference evidence="2" key="1">
    <citation type="submission" date="2019-12" db="UniProtKB">
        <authorList>
            <consortium name="WormBaseParasite"/>
        </authorList>
    </citation>
    <scope>IDENTIFICATION</scope>
</reference>
<accession>A0A5S6QMN2</accession>
<proteinExistence type="predicted"/>
<evidence type="ECO:0000313" key="2">
    <source>
        <dbReference type="WBParaSite" id="TMUE_2000008424.1"/>
    </source>
</evidence>
<dbReference type="WBParaSite" id="TMUE_2000008424.1">
    <property type="protein sequence ID" value="TMUE_2000008424.1"/>
    <property type="gene ID" value="WBGene00300274"/>
</dbReference>
<name>A0A5S6QMN2_TRIMR</name>